<dbReference type="AlphaFoldDB" id="A0A0A6VF43"/>
<reference evidence="2 3" key="1">
    <citation type="submission" date="2014-10" db="EMBL/GenBank/DDBJ databases">
        <title>Draft genome of phytase producing Bacillus ginsengihumi strain M2.11.</title>
        <authorList>
            <person name="Toymentseva A."/>
            <person name="Boulygina E.A."/>
            <person name="Kazakov S.V."/>
            <person name="Kayumov I."/>
            <person name="Suleimanova A.D."/>
            <person name="Mardanova A.M."/>
            <person name="Maria S.N."/>
            <person name="Sergey M.Y."/>
            <person name="Sharipova M.R."/>
        </authorList>
    </citation>
    <scope>NUCLEOTIDE SEQUENCE [LARGE SCALE GENOMIC DNA]</scope>
    <source>
        <strain evidence="2 3">M2.11</strain>
    </source>
</reference>
<comment type="caution">
    <text evidence="2">The sequence shown here is derived from an EMBL/GenBank/DDBJ whole genome shotgun (WGS) entry which is preliminary data.</text>
</comment>
<dbReference type="Proteomes" id="UP000030588">
    <property type="component" value="Unassembled WGS sequence"/>
</dbReference>
<keyword evidence="1" id="KW-0812">Transmembrane</keyword>
<protein>
    <submittedName>
        <fullName evidence="2">Membrane protein</fullName>
    </submittedName>
</protein>
<organism evidence="2 3">
    <name type="scientific">Heyndrickxia ginsengihumi</name>
    <dbReference type="NCBI Taxonomy" id="363870"/>
    <lineage>
        <taxon>Bacteria</taxon>
        <taxon>Bacillati</taxon>
        <taxon>Bacillota</taxon>
        <taxon>Bacilli</taxon>
        <taxon>Bacillales</taxon>
        <taxon>Bacillaceae</taxon>
        <taxon>Heyndrickxia</taxon>
    </lineage>
</organism>
<keyword evidence="1" id="KW-0472">Membrane</keyword>
<evidence type="ECO:0000313" key="2">
    <source>
        <dbReference type="EMBL" id="KHD85184.1"/>
    </source>
</evidence>
<dbReference type="EMBL" id="JRUN01000030">
    <property type="protein sequence ID" value="KHD85184.1"/>
    <property type="molecule type" value="Genomic_DNA"/>
</dbReference>
<proteinExistence type="predicted"/>
<evidence type="ECO:0000256" key="1">
    <source>
        <dbReference type="SAM" id="Phobius"/>
    </source>
</evidence>
<evidence type="ECO:0000313" key="3">
    <source>
        <dbReference type="Proteomes" id="UP000030588"/>
    </source>
</evidence>
<feature type="transmembrane region" description="Helical" evidence="1">
    <location>
        <begin position="20"/>
        <end position="39"/>
    </location>
</feature>
<gene>
    <name evidence="2" type="ORF">NG54_10825</name>
</gene>
<keyword evidence="1" id="KW-1133">Transmembrane helix</keyword>
<accession>A0A0A6VF43</accession>
<sequence>MIVFSFILNIFGLMRLLPIYITSPLLFIVICLFIIYLNGRNRFKGFTLKK</sequence>
<name>A0A0A6VF43_9BACI</name>